<accession>G8QTE0</accession>
<gene>
    <name evidence="1" type="ordered locus">SpiGrapes_2411</name>
</gene>
<dbReference type="STRING" id="158190.SpiGrapes_2411"/>
<dbReference type="HOGENOM" id="CLU_052486_2_0_12"/>
<dbReference type="GO" id="GO:0030246">
    <property type="term" value="F:carbohydrate binding"/>
    <property type="evidence" value="ECO:0007669"/>
    <property type="project" value="InterPro"/>
</dbReference>
<dbReference type="InterPro" id="IPR011013">
    <property type="entry name" value="Gal_mutarotase_sf_dom"/>
</dbReference>
<dbReference type="Proteomes" id="UP000005632">
    <property type="component" value="Chromosome"/>
</dbReference>
<dbReference type="GO" id="GO:0005975">
    <property type="term" value="P:carbohydrate metabolic process"/>
    <property type="evidence" value="ECO:0007669"/>
    <property type="project" value="InterPro"/>
</dbReference>
<evidence type="ECO:0000313" key="1">
    <source>
        <dbReference type="EMBL" id="AEV30181.1"/>
    </source>
</evidence>
<evidence type="ECO:0000313" key="2">
    <source>
        <dbReference type="Proteomes" id="UP000005632"/>
    </source>
</evidence>
<name>G8QTE0_SPHPG</name>
<dbReference type="CDD" id="cd01081">
    <property type="entry name" value="Aldose_epim"/>
    <property type="match status" value="1"/>
</dbReference>
<proteinExistence type="predicted"/>
<dbReference type="OrthoDB" id="9808779at2"/>
<dbReference type="InterPro" id="IPR008183">
    <property type="entry name" value="Aldose_1/G6P_1-epimerase"/>
</dbReference>
<organism evidence="1 2">
    <name type="scientific">Sphaerochaeta pleomorpha (strain ATCC BAA-1885 / DSM 22778 / Grapes)</name>
    <dbReference type="NCBI Taxonomy" id="158190"/>
    <lineage>
        <taxon>Bacteria</taxon>
        <taxon>Pseudomonadati</taxon>
        <taxon>Spirochaetota</taxon>
        <taxon>Spirochaetia</taxon>
        <taxon>Spirochaetales</taxon>
        <taxon>Sphaerochaetaceae</taxon>
        <taxon>Sphaerochaeta</taxon>
    </lineage>
</organism>
<keyword evidence="2" id="KW-1185">Reference proteome</keyword>
<dbReference type="EMBL" id="CP003155">
    <property type="protein sequence ID" value="AEV30181.1"/>
    <property type="molecule type" value="Genomic_DNA"/>
</dbReference>
<dbReference type="SUPFAM" id="SSF74650">
    <property type="entry name" value="Galactose mutarotase-like"/>
    <property type="match status" value="1"/>
</dbReference>
<dbReference type="Pfam" id="PF01263">
    <property type="entry name" value="Aldose_epim"/>
    <property type="match status" value="1"/>
</dbReference>
<dbReference type="AlphaFoldDB" id="G8QTE0"/>
<dbReference type="Gene3D" id="2.70.98.10">
    <property type="match status" value="1"/>
</dbReference>
<reference evidence="1 2" key="1">
    <citation type="submission" date="2011-11" db="EMBL/GenBank/DDBJ databases">
        <title>Complete sequence of Spirochaeta sp. grapes.</title>
        <authorList>
            <consortium name="US DOE Joint Genome Institute"/>
            <person name="Lucas S."/>
            <person name="Han J."/>
            <person name="Lapidus A."/>
            <person name="Cheng J.-F."/>
            <person name="Goodwin L."/>
            <person name="Pitluck S."/>
            <person name="Peters L."/>
            <person name="Ovchinnikova G."/>
            <person name="Munk A.C."/>
            <person name="Detter J.C."/>
            <person name="Han C."/>
            <person name="Tapia R."/>
            <person name="Land M."/>
            <person name="Hauser L."/>
            <person name="Kyrpides N."/>
            <person name="Ivanova N."/>
            <person name="Pagani I."/>
            <person name="Ritalahtilisa K."/>
            <person name="Loeffler F."/>
            <person name="Woyke T."/>
        </authorList>
    </citation>
    <scope>NUCLEOTIDE SEQUENCE [LARGE SCALE GENOMIC DNA]</scope>
    <source>
        <strain evidence="2">ATCC BAA-1885 / DSM 22778 / Grapes</strain>
    </source>
</reference>
<sequence>MHKGNNRERGPCMLELKCSKWSAKIDETFGADLVSLRYDGHRILLEPENRHALENSPFINGSPILFPPNRTEDGVFAFEGREYHLPVNEKRFNVNLHGVLYDVPFSVVEVTDRSARLAFENEGGPYPFDFRIERLFSLDENGLTDTILLKNTSDHPMPFALAFHTTFDNPDFFSVQLGRSYERNDRYLPTGRMMALTETEKSFAYGCNPKSLIISGAYESNGTECRIDDFLFSVSDNFSDWVLFNGDGFICIEPHSNTVNALNISPSVLKSQEITRFSMRFSNIVHR</sequence>
<dbReference type="GO" id="GO:0016853">
    <property type="term" value="F:isomerase activity"/>
    <property type="evidence" value="ECO:0007669"/>
    <property type="project" value="InterPro"/>
</dbReference>
<dbReference type="InterPro" id="IPR014718">
    <property type="entry name" value="GH-type_carb-bd"/>
</dbReference>
<dbReference type="KEGG" id="sgp:SpiGrapes_2411"/>
<protein>
    <submittedName>
        <fullName evidence="1">Galactose mutarotase-like enzyme</fullName>
    </submittedName>
</protein>
<dbReference type="eggNOG" id="COG2017">
    <property type="taxonomic scope" value="Bacteria"/>
</dbReference>